<comment type="subcellular location">
    <subcellularLocation>
        <location evidence="1">Cell membrane</location>
        <topology evidence="1">Multi-pass membrane protein</topology>
    </subcellularLocation>
</comment>
<dbReference type="EMBL" id="CP015961">
    <property type="protein sequence ID" value="ANI90836.1"/>
    <property type="molecule type" value="Genomic_DNA"/>
</dbReference>
<evidence type="ECO:0000256" key="6">
    <source>
        <dbReference type="ARBA" id="ARBA00022840"/>
    </source>
</evidence>
<dbReference type="GO" id="GO:0015421">
    <property type="term" value="F:ABC-type oligopeptide transporter activity"/>
    <property type="evidence" value="ECO:0007669"/>
    <property type="project" value="TreeGrafter"/>
</dbReference>
<dbReference type="GO" id="GO:0005524">
    <property type="term" value="F:ATP binding"/>
    <property type="evidence" value="ECO:0007669"/>
    <property type="project" value="UniProtKB-KW"/>
</dbReference>
<dbReference type="InterPro" id="IPR003593">
    <property type="entry name" value="AAA+_ATPase"/>
</dbReference>
<dbReference type="Gene3D" id="1.20.1560.10">
    <property type="entry name" value="ABC transporter type 1, transmembrane domain"/>
    <property type="match status" value="1"/>
</dbReference>
<dbReference type="PROSITE" id="PS00211">
    <property type="entry name" value="ABC_TRANSPORTER_1"/>
    <property type="match status" value="1"/>
</dbReference>
<keyword evidence="4 10" id="KW-0812">Transmembrane</keyword>
<dbReference type="InterPro" id="IPR039421">
    <property type="entry name" value="Type_1_exporter"/>
</dbReference>
<dbReference type="InterPro" id="IPR011527">
    <property type="entry name" value="ABC1_TM_dom"/>
</dbReference>
<feature type="transmembrane region" description="Helical" evidence="10">
    <location>
        <begin position="75"/>
        <end position="101"/>
    </location>
</feature>
<dbReference type="STRING" id="499555.BJL86_0024"/>
<accession>A0A173LEX4</accession>
<protein>
    <submittedName>
        <fullName evidence="13">Putative multidrug export ATP-binding/permease protein YgaD</fullName>
    </submittedName>
</protein>
<evidence type="ECO:0000256" key="1">
    <source>
        <dbReference type="ARBA" id="ARBA00004651"/>
    </source>
</evidence>
<feature type="domain" description="ABC transmembrane type-1" evidence="12">
    <location>
        <begin position="48"/>
        <end position="332"/>
    </location>
</feature>
<dbReference type="AlphaFoldDB" id="A0A173LEX4"/>
<evidence type="ECO:0000313" key="13">
    <source>
        <dbReference type="EMBL" id="ANI90836.1"/>
    </source>
</evidence>
<dbReference type="Proteomes" id="UP000186104">
    <property type="component" value="Chromosome"/>
</dbReference>
<dbReference type="GO" id="GO:0016887">
    <property type="term" value="F:ATP hydrolysis activity"/>
    <property type="evidence" value="ECO:0007669"/>
    <property type="project" value="InterPro"/>
</dbReference>
<evidence type="ECO:0000256" key="7">
    <source>
        <dbReference type="ARBA" id="ARBA00022989"/>
    </source>
</evidence>
<evidence type="ECO:0000256" key="9">
    <source>
        <dbReference type="ARBA" id="ARBA00061644"/>
    </source>
</evidence>
<dbReference type="FunFam" id="3.40.50.300:FF:000299">
    <property type="entry name" value="ABC transporter ATP-binding protein/permease"/>
    <property type="match status" value="1"/>
</dbReference>
<name>A0A173LEX4_9ACTN</name>
<keyword evidence="5" id="KW-0547">Nucleotide-binding</keyword>
<keyword evidence="2" id="KW-0813">Transport</keyword>
<dbReference type="InterPro" id="IPR036640">
    <property type="entry name" value="ABC1_TM_sf"/>
</dbReference>
<dbReference type="CDD" id="cd18550">
    <property type="entry name" value="ABC_6TM_exporter_like"/>
    <property type="match status" value="1"/>
</dbReference>
<keyword evidence="8 10" id="KW-0472">Membrane</keyword>
<keyword evidence="3" id="KW-1003">Cell membrane</keyword>
<dbReference type="SUPFAM" id="SSF52540">
    <property type="entry name" value="P-loop containing nucleoside triphosphate hydrolases"/>
    <property type="match status" value="1"/>
</dbReference>
<gene>
    <name evidence="13" type="ORF">BJL86_0024</name>
</gene>
<evidence type="ECO:0000256" key="4">
    <source>
        <dbReference type="ARBA" id="ARBA00022692"/>
    </source>
</evidence>
<evidence type="ECO:0000256" key="10">
    <source>
        <dbReference type="SAM" id="Phobius"/>
    </source>
</evidence>
<evidence type="ECO:0000313" key="14">
    <source>
        <dbReference type="Proteomes" id="UP000186104"/>
    </source>
</evidence>
<proteinExistence type="inferred from homology"/>
<dbReference type="PROSITE" id="PS50893">
    <property type="entry name" value="ABC_TRANSPORTER_2"/>
    <property type="match status" value="1"/>
</dbReference>
<feature type="transmembrane region" description="Helical" evidence="10">
    <location>
        <begin position="158"/>
        <end position="179"/>
    </location>
</feature>
<dbReference type="Pfam" id="PF00664">
    <property type="entry name" value="ABC_membrane"/>
    <property type="match status" value="1"/>
</dbReference>
<dbReference type="SMART" id="SM00382">
    <property type="entry name" value="AAA"/>
    <property type="match status" value="1"/>
</dbReference>
<feature type="domain" description="ABC transporter" evidence="11">
    <location>
        <begin position="384"/>
        <end position="619"/>
    </location>
</feature>
<dbReference type="PROSITE" id="PS50929">
    <property type="entry name" value="ABC_TM1F"/>
    <property type="match status" value="1"/>
</dbReference>
<evidence type="ECO:0000259" key="11">
    <source>
        <dbReference type="PROSITE" id="PS50893"/>
    </source>
</evidence>
<dbReference type="PANTHER" id="PTHR43394:SF1">
    <property type="entry name" value="ATP-BINDING CASSETTE SUB-FAMILY B MEMBER 10, MITOCHONDRIAL"/>
    <property type="match status" value="1"/>
</dbReference>
<dbReference type="Gene3D" id="3.40.50.300">
    <property type="entry name" value="P-loop containing nucleotide triphosphate hydrolases"/>
    <property type="match status" value="1"/>
</dbReference>
<keyword evidence="14" id="KW-1185">Reference proteome</keyword>
<keyword evidence="7 10" id="KW-1133">Transmembrane helix</keyword>
<dbReference type="KEGG" id="dtm:BJL86_0024"/>
<feature type="transmembrane region" description="Helical" evidence="10">
    <location>
        <begin position="47"/>
        <end position="69"/>
    </location>
</feature>
<sequence>MQPGMTPFTMMRAFGEENKNGTYDRAVFTRENLRRVGGFARPHSRKIAIFLVTSVFSALVVVAAPLLAGRVVDEIVAGGALTTVVLLAVAIAVFGLLEAFFGVINRLLSSQIGEGLIFQLRSAVFRHVQRMPVAFFMRTRTGALVSRLNNDVLGAQRAFANTLSGVVSSFVQLVLTLLVMGSLSWQVTLLTLLIVPIFLIPARYMGRRLAAMRREANDLNATMNDQMTERFNAGGATLVKLMGEPEAEAGEFDARAGRVRDIGVRTGFAMGVFMSSLTLLSTLALAVVYGVGGWSALSGGLEAGSVVSLALLLTRLYAPLTTLSNARVEIMSAMVSFERVFEVLDLDPLIDEAPDAVDVPSGPVSVEYDDVRFSYPSAEKVSLASLEDVAVLDNRGGEEILHGIDFRAEPGEVIALVGSSGSGKSTLASLMPRLYDVDSGAIRVGGVDVRDATKASLRRTVGMVTQDGHLFHDTVRANLRIAKTEASDTEIWDALRRARLLDTVEELPDGLDTVIGDRGYRLSGGERQRLTIARLLLQEPAVVVLDEATSALDSTNEAAIQEALNEAMADRTALVIAHRLSTVRAASEILVLEDGYVVERGTHTELLAAEGRYAELYHVQFADESLAEFGAAEFESEIGQYLD</sequence>
<dbReference type="SUPFAM" id="SSF90123">
    <property type="entry name" value="ABC transporter transmembrane region"/>
    <property type="match status" value="1"/>
</dbReference>
<evidence type="ECO:0000259" key="12">
    <source>
        <dbReference type="PROSITE" id="PS50929"/>
    </source>
</evidence>
<dbReference type="InterPro" id="IPR003439">
    <property type="entry name" value="ABC_transporter-like_ATP-bd"/>
</dbReference>
<dbReference type="GO" id="GO:0005886">
    <property type="term" value="C:plasma membrane"/>
    <property type="evidence" value="ECO:0007669"/>
    <property type="project" value="UniProtKB-SubCell"/>
</dbReference>
<organism evidence="13 14">
    <name type="scientific">Dietzia timorensis</name>
    <dbReference type="NCBI Taxonomy" id="499555"/>
    <lineage>
        <taxon>Bacteria</taxon>
        <taxon>Bacillati</taxon>
        <taxon>Actinomycetota</taxon>
        <taxon>Actinomycetes</taxon>
        <taxon>Mycobacteriales</taxon>
        <taxon>Dietziaceae</taxon>
        <taxon>Dietzia</taxon>
    </lineage>
</organism>
<feature type="transmembrane region" description="Helical" evidence="10">
    <location>
        <begin position="268"/>
        <end position="291"/>
    </location>
</feature>
<evidence type="ECO:0000256" key="8">
    <source>
        <dbReference type="ARBA" id="ARBA00023136"/>
    </source>
</evidence>
<comment type="similarity">
    <text evidence="9">Belongs to the ABC transporter superfamily. Lipid exporter (TC 3.A.1.106) family.</text>
</comment>
<evidence type="ECO:0000256" key="2">
    <source>
        <dbReference type="ARBA" id="ARBA00022448"/>
    </source>
</evidence>
<dbReference type="InterPro" id="IPR017871">
    <property type="entry name" value="ABC_transporter-like_CS"/>
</dbReference>
<dbReference type="Pfam" id="PF00005">
    <property type="entry name" value="ABC_tran"/>
    <property type="match status" value="1"/>
</dbReference>
<evidence type="ECO:0000256" key="5">
    <source>
        <dbReference type="ARBA" id="ARBA00022741"/>
    </source>
</evidence>
<dbReference type="PANTHER" id="PTHR43394">
    <property type="entry name" value="ATP-DEPENDENT PERMEASE MDL1, MITOCHONDRIAL"/>
    <property type="match status" value="1"/>
</dbReference>
<dbReference type="InterPro" id="IPR027417">
    <property type="entry name" value="P-loop_NTPase"/>
</dbReference>
<evidence type="ECO:0000256" key="3">
    <source>
        <dbReference type="ARBA" id="ARBA00022475"/>
    </source>
</evidence>
<reference evidence="13 14" key="1">
    <citation type="submission" date="2016-06" db="EMBL/GenBank/DDBJ databases">
        <title>Complete genome sequence of a saline-alkali tolerant type strain Dietzia timorensis ID05-A0528T.</title>
        <authorList>
            <person name="Wu X."/>
        </authorList>
    </citation>
    <scope>NUCLEOTIDE SEQUENCE [LARGE SCALE GENOMIC DNA]</scope>
    <source>
        <strain evidence="13 14">ID05-A0528</strain>
    </source>
</reference>
<feature type="transmembrane region" description="Helical" evidence="10">
    <location>
        <begin position="185"/>
        <end position="204"/>
    </location>
</feature>
<keyword evidence="6 13" id="KW-0067">ATP-binding</keyword>